<evidence type="ECO:0000256" key="1">
    <source>
        <dbReference type="SAM" id="Coils"/>
    </source>
</evidence>
<reference evidence="3" key="1">
    <citation type="submission" date="2022-07" db="EMBL/GenBank/DDBJ databases">
        <title>Faecal culturing of patients with breast cancer.</title>
        <authorList>
            <person name="Teng N.M.Y."/>
            <person name="Kiu R."/>
            <person name="Evans R."/>
            <person name="Baker D.J."/>
            <person name="Zenner C."/>
            <person name="Robinson S.D."/>
            <person name="Hall L.J."/>
        </authorList>
    </citation>
    <scope>NUCLEOTIDE SEQUENCE</scope>
    <source>
        <strain evidence="3">LH1062</strain>
    </source>
</reference>
<keyword evidence="1" id="KW-0175">Coiled coil</keyword>
<dbReference type="EMBL" id="CP101620">
    <property type="protein sequence ID" value="UTY39414.1"/>
    <property type="molecule type" value="Genomic_DNA"/>
</dbReference>
<evidence type="ECO:0000313" key="3">
    <source>
        <dbReference type="EMBL" id="UTY39414.1"/>
    </source>
</evidence>
<gene>
    <name evidence="3" type="ORF">NMU03_00850</name>
</gene>
<accession>A0ABY5I259</accession>
<dbReference type="RefSeq" id="WP_290140494.1">
    <property type="nucleotide sequence ID" value="NZ_CP101620.1"/>
</dbReference>
<organism evidence="3 4">
    <name type="scientific">Allocoprobacillus halotolerans</name>
    <dbReference type="NCBI Taxonomy" id="2944914"/>
    <lineage>
        <taxon>Bacteria</taxon>
        <taxon>Bacillati</taxon>
        <taxon>Bacillota</taxon>
        <taxon>Erysipelotrichia</taxon>
        <taxon>Erysipelotrichales</taxon>
        <taxon>Erysipelotrichaceae</taxon>
        <taxon>Allocoprobacillus</taxon>
    </lineage>
</organism>
<sequence>MQLNKVQNEFLGCTSAIAVDSQEQFLKLKEWMGIQNLFLQDGTPVTQLNTDVTNKRVAFYRDDIGMFVGYDHPANIGMNYSIKEFNEAFPEAENYEQRSLFGDDAASIRPPEDDLVADPMEDIVETEVKEVKNELSLAETLNQLEVGTITPATITGNVIEFKDTVINAINKYKNIVVTQDNFKELTDTRADLNNKKKIITENRKNIKNEALKEINEVYDAMTNIIKAIDDVVGPLDSEIKGFEAKEKEALKQKMMETTINPTLDMLIKQEMLDDDTRKEFTFKPSWTNASAFTKTGNLTKKTTDEINAELNRIVELYNQKQKDIETIKSTVTQLSIAHGLDAQLNADTYVELYKKGTSMPDVQQRINRDVEMIKNAVQKEADKKAQEIVSKQQMQNHEQNTEIAENTSQEQNKQSNITMLTDEKTGEVLAKGNDHQILAQIAPTPEKFEGKTYEYTYSFSGSFGVIKTFSNILKLLSMMFKDFKYERK</sequence>
<evidence type="ECO:0000256" key="2">
    <source>
        <dbReference type="SAM" id="MobiDB-lite"/>
    </source>
</evidence>
<proteinExistence type="predicted"/>
<feature type="coiled-coil region" evidence="1">
    <location>
        <begin position="182"/>
        <end position="209"/>
    </location>
</feature>
<keyword evidence="4" id="KW-1185">Reference proteome</keyword>
<name>A0ABY5I259_9FIRM</name>
<dbReference type="InterPro" id="IPR009785">
    <property type="entry name" value="Prophage_Lj928_Orf309"/>
</dbReference>
<dbReference type="Pfam" id="PF07083">
    <property type="entry name" value="DUF1351"/>
    <property type="match status" value="1"/>
</dbReference>
<feature type="region of interest" description="Disordered" evidence="2">
    <location>
        <begin position="390"/>
        <end position="414"/>
    </location>
</feature>
<dbReference type="Proteomes" id="UP001060112">
    <property type="component" value="Chromosome"/>
</dbReference>
<protein>
    <submittedName>
        <fullName evidence="3">DUF1351 domain-containing protein</fullName>
    </submittedName>
</protein>
<evidence type="ECO:0000313" key="4">
    <source>
        <dbReference type="Proteomes" id="UP001060112"/>
    </source>
</evidence>